<dbReference type="GO" id="GO:0006355">
    <property type="term" value="P:regulation of DNA-templated transcription"/>
    <property type="evidence" value="ECO:0007669"/>
    <property type="project" value="InterPro"/>
</dbReference>
<gene>
    <name evidence="15 17 18" type="primary">myt1l</name>
</gene>
<feature type="region of interest" description="Disordered" evidence="13">
    <location>
        <begin position="1"/>
        <end position="168"/>
    </location>
</feature>
<dbReference type="SUPFAM" id="SSF103637">
    <property type="entry name" value="CCHHC domain"/>
    <property type="match status" value="6"/>
</dbReference>
<evidence type="ECO:0000256" key="2">
    <source>
        <dbReference type="ARBA" id="ARBA00010194"/>
    </source>
</evidence>
<evidence type="ECO:0000256" key="7">
    <source>
        <dbReference type="ARBA" id="ARBA00023015"/>
    </source>
</evidence>
<protein>
    <submittedName>
        <fullName evidence="15 17">Myelin transcription factor 1-like</fullName>
    </submittedName>
</protein>
<evidence type="ECO:0000256" key="10">
    <source>
        <dbReference type="ARBA" id="ARBA00023242"/>
    </source>
</evidence>
<feature type="domain" description="Myelin transcription factor 1" evidence="14">
    <location>
        <begin position="613"/>
        <end position="754"/>
    </location>
</feature>
<feature type="region of interest" description="Disordered" evidence="13">
    <location>
        <begin position="667"/>
        <end position="698"/>
    </location>
</feature>
<dbReference type="GeneTree" id="ENSGT00940000155671"/>
<organism evidence="15">
    <name type="scientific">Xenopus tropicalis</name>
    <name type="common">Western clawed frog</name>
    <name type="synonym">Silurana tropicalis</name>
    <dbReference type="NCBI Taxonomy" id="8364"/>
    <lineage>
        <taxon>Eukaryota</taxon>
        <taxon>Metazoa</taxon>
        <taxon>Chordata</taxon>
        <taxon>Craniata</taxon>
        <taxon>Vertebrata</taxon>
        <taxon>Euteleostomi</taxon>
        <taxon>Amphibia</taxon>
        <taxon>Batrachia</taxon>
        <taxon>Anura</taxon>
        <taxon>Pipoidea</taxon>
        <taxon>Pipidae</taxon>
        <taxon>Xenopodinae</taxon>
        <taxon>Xenopus</taxon>
        <taxon>Silurana</taxon>
    </lineage>
</organism>
<dbReference type="Pfam" id="PF08474">
    <property type="entry name" value="MYT1"/>
    <property type="match status" value="1"/>
</dbReference>
<dbReference type="InterPro" id="IPR002515">
    <property type="entry name" value="Znf_C2H2C"/>
</dbReference>
<proteinExistence type="inferred from homology"/>
<dbReference type="AlphaFoldDB" id="A0A6I8RJ62"/>
<dbReference type="InterPro" id="IPR013681">
    <property type="entry name" value="Myelin_TF"/>
</dbReference>
<dbReference type="FunFam" id="4.10.320.30:FF:000001">
    <property type="entry name" value="Myelin transcription factor 1-like, a"/>
    <property type="match status" value="6"/>
</dbReference>
<dbReference type="Pfam" id="PF01530">
    <property type="entry name" value="zf-C2HC"/>
    <property type="match status" value="6"/>
</dbReference>
<dbReference type="PROSITE" id="PS51802">
    <property type="entry name" value="ZF_CCHHC"/>
    <property type="match status" value="6"/>
</dbReference>
<evidence type="ECO:0000256" key="11">
    <source>
        <dbReference type="PROSITE-ProRule" id="PRU01143"/>
    </source>
</evidence>
<keyword evidence="8" id="KW-0238">DNA-binding</keyword>
<evidence type="ECO:0000256" key="1">
    <source>
        <dbReference type="ARBA" id="ARBA00004123"/>
    </source>
</evidence>
<keyword evidence="16" id="KW-1185">Reference proteome</keyword>
<reference evidence="15" key="2">
    <citation type="submission" date="2020-05" db="UniProtKB">
        <authorList>
            <consortium name="Ensembl"/>
        </authorList>
    </citation>
    <scope>IDENTIFICATION</scope>
</reference>
<dbReference type="CTD" id="23040"/>
<evidence type="ECO:0000256" key="8">
    <source>
        <dbReference type="ARBA" id="ARBA00023125"/>
    </source>
</evidence>
<dbReference type="GO" id="GO:0008270">
    <property type="term" value="F:zinc ion binding"/>
    <property type="evidence" value="ECO:0007669"/>
    <property type="project" value="UniProtKB-KW"/>
</dbReference>
<keyword evidence="4" id="KW-0677">Repeat</keyword>
<evidence type="ECO:0000256" key="6">
    <source>
        <dbReference type="ARBA" id="ARBA00022833"/>
    </source>
</evidence>
<keyword evidence="12" id="KW-0175">Coiled coil</keyword>
<evidence type="ECO:0000256" key="3">
    <source>
        <dbReference type="ARBA" id="ARBA00022723"/>
    </source>
</evidence>
<dbReference type="InterPro" id="IPR036060">
    <property type="entry name" value="Znf_C2H2C_sf"/>
</dbReference>
<dbReference type="PANTHER" id="PTHR10816">
    <property type="entry name" value="MYELIN TRANSCRIPTION FACTOR 1-RELATED"/>
    <property type="match status" value="1"/>
</dbReference>
<dbReference type="GO" id="GO:0003677">
    <property type="term" value="F:DNA binding"/>
    <property type="evidence" value="ECO:0007669"/>
    <property type="project" value="UniProtKB-KW"/>
</dbReference>
<evidence type="ECO:0000256" key="4">
    <source>
        <dbReference type="ARBA" id="ARBA00022737"/>
    </source>
</evidence>
<feature type="coiled-coil region" evidence="12">
    <location>
        <begin position="980"/>
        <end position="1069"/>
    </location>
</feature>
<evidence type="ECO:0000313" key="18">
    <source>
        <dbReference type="Xenbase" id="XB-GENE-988137"/>
    </source>
</evidence>
<accession>A0A6I8RJ62</accession>
<evidence type="ECO:0000256" key="5">
    <source>
        <dbReference type="ARBA" id="ARBA00022771"/>
    </source>
</evidence>
<sequence length="1128" mass="126872">MEVESDEKRHRTRSKGVRVPVEPAIQELFSCPTPGCDGSGHVSGKYARHRSVYGCPLAKKRKTQDNKPQEPAPKRKPFPGKADNSSVDECYETDGTEDMDEKEEEEEYSDANEDQDDEEDEEIDRDEEEEIEDDEEEDEEYGEEIEDDEEYEDYEEDDEEQGLHPMDCHSSRILHDTEKDDNNNDEYDNYDELVAKSLLNLGKIAEDAAYRARTESEMNSNTSNSMEDDSDKNEHVGRKTELSLDLDSDVVRETVDSLKLLAQGHGVVLSDNLNERHFVDNAMQEDTRNMNYVMLGKPTNNGHAEKMIEESDEEVCLSSLECLRNQCFDLARKLSETNSHDRSQQQHMNMRMHRQEEDYSDHTHDRNYSDMMNLMRLEEQLSPRSRSFSSCAKEDECIERDDDTTSITSDRSEEVFDMTKGNLTLLEKAIALESERAKAMRDKMAMEAGRRESMRDCDDHSVRHLSGEDRRLKTNDGHVKKPCYTKDPSRTEKKESKCPTPGCDGTGHVTGLYPHHRSLSGCPHKDRVPPEILAMHENVLKCPTPGCTGRGHVNSNRNSHRSLSGCPIAAAEKLAKAQEKHQSCDASKTNQASDRVLRPMCFVKQLEIPQYGYRNNVSTTTPRSNLAKELEKYSKTTFDYNNYENHAYGKRAIAPKVQSRDISPKGYDAKRYCKNSSPTSSTTSSYAPSSSSSNMSCGGGSSASSTCSKSSFDYTHDMEAAHMAATAILNLSTRCREMPQNLSTKPQDLCSRHEDLDPFPDPLEERRYPGEVTIPSPKPKFPQCKESKKDLITLSGCPLADKSIRSMMATSSQELKCPTPGCDGSGHITGNYASHRSLSGCPRAKKSGIKIAQSKEDKEDQEPIRCPVPGCDGQGHVTGKYASHRSASGCPLAAKRQKDGYLNGSQFSWKSGKTEGMSCPTPGCDGSGHISGSFLTHRRNKEDLSYFPSLSGCPRATSAMKKARLSGEEMLTIKQRATNGIENDEEIKQLDEEIKELNESNSQMESDMIKLRTQVLDERPVACQEPCVDEYQFHITTMESNLKTIEEENKAIEQQNESLLHELANLSQSLINSLANIQLPHMDPINEQNFDAYVTTLTDMYTNQDRYQSPENKALLENIKQAVRGIQV</sequence>
<dbReference type="GeneID" id="100494385"/>
<comment type="subcellular location">
    <subcellularLocation>
        <location evidence="1">Nucleus</location>
    </subcellularLocation>
</comment>
<feature type="region of interest" description="Disordered" evidence="13">
    <location>
        <begin position="759"/>
        <end position="784"/>
    </location>
</feature>
<keyword evidence="3" id="KW-0479">Metal-binding</keyword>
<dbReference type="Gene3D" id="4.10.320.30">
    <property type="match status" value="6"/>
</dbReference>
<feature type="compositionally biased region" description="Low complexity" evidence="13">
    <location>
        <begin position="674"/>
        <end position="698"/>
    </location>
</feature>
<dbReference type="Ensembl" id="ENSXETT00000067016">
    <property type="protein sequence ID" value="ENSXETP00000081843"/>
    <property type="gene ID" value="ENSXETG00000027983"/>
</dbReference>
<evidence type="ECO:0000256" key="9">
    <source>
        <dbReference type="ARBA" id="ARBA00023163"/>
    </source>
</evidence>
<dbReference type="PANTHER" id="PTHR10816:SF11">
    <property type="entry name" value="MYELIN TRANSCRIPTION FACTOR 1-LIKE PROTEIN"/>
    <property type="match status" value="1"/>
</dbReference>
<dbReference type="Xenbase" id="XB-GENE-988137">
    <property type="gene designation" value="myt1l"/>
</dbReference>
<evidence type="ECO:0000313" key="15">
    <source>
        <dbReference type="Ensembl" id="ENSXETP00000081843"/>
    </source>
</evidence>
<dbReference type="AGR" id="Xenbase:XB-GENE-988137"/>
<evidence type="ECO:0000313" key="17">
    <source>
        <dbReference type="RefSeq" id="XP_031758724.1"/>
    </source>
</evidence>
<reference evidence="15" key="1">
    <citation type="journal article" date="2010" name="Science">
        <title>The genome of the Western clawed frog Xenopus tropicalis.</title>
        <authorList>
            <person name="Hellsten U."/>
            <person name="Harland R.M."/>
            <person name="Gilchrist M.J."/>
            <person name="Hendrix D."/>
            <person name="Jurka J."/>
            <person name="Kapitonov V."/>
            <person name="Ovcharenko I."/>
            <person name="Putnam N.H."/>
            <person name="Shu S."/>
            <person name="Taher L."/>
            <person name="Blitz I.L."/>
            <person name="Blumberg B."/>
            <person name="Dichmann D.S."/>
            <person name="Dubchak I."/>
            <person name="Amaya E."/>
            <person name="Detter J.C."/>
            <person name="Fletcher R."/>
            <person name="Gerhard D.S."/>
            <person name="Goodstein D."/>
            <person name="Graves T."/>
            <person name="Grigoriev I.V."/>
            <person name="Grimwood J."/>
            <person name="Kawashima T."/>
            <person name="Lindquist E."/>
            <person name="Lucas S.M."/>
            <person name="Mead P.E."/>
            <person name="Mitros T."/>
            <person name="Ogino H."/>
            <person name="Ohta Y."/>
            <person name="Poliakov A.V."/>
            <person name="Pollet N."/>
            <person name="Robert J."/>
            <person name="Salamov A."/>
            <person name="Sater A.K."/>
            <person name="Schmutz J."/>
            <person name="Terry A."/>
            <person name="Vize P.D."/>
            <person name="Warren W.C."/>
            <person name="Wells D."/>
            <person name="Wills A."/>
            <person name="Wilson R.K."/>
            <person name="Zimmerman L.B."/>
            <person name="Zorn A.M."/>
            <person name="Grainger R."/>
            <person name="Grammer T."/>
            <person name="Khokha M.K."/>
            <person name="Richardson P.M."/>
            <person name="Rokhsar D.S."/>
        </authorList>
    </citation>
    <scope>NUCLEOTIDE SEQUENCE [LARGE SCALE GENOMIC DNA]</scope>
    <source>
        <strain evidence="15">Nigerian</strain>
    </source>
</reference>
<dbReference type="GO" id="GO:0005634">
    <property type="term" value="C:nucleus"/>
    <property type="evidence" value="ECO:0007669"/>
    <property type="project" value="UniProtKB-SubCell"/>
</dbReference>
<dbReference type="Proteomes" id="UP000008143">
    <property type="component" value="Chromosome 5"/>
</dbReference>
<feature type="compositionally biased region" description="Acidic residues" evidence="13">
    <location>
        <begin position="89"/>
        <end position="160"/>
    </location>
</feature>
<keyword evidence="9" id="KW-0804">Transcription</keyword>
<keyword evidence="7" id="KW-0805">Transcription regulation</keyword>
<evidence type="ECO:0000256" key="12">
    <source>
        <dbReference type="SAM" id="Coils"/>
    </source>
</evidence>
<evidence type="ECO:0000259" key="14">
    <source>
        <dbReference type="Pfam" id="PF08474"/>
    </source>
</evidence>
<feature type="region of interest" description="Disordered" evidence="13">
    <location>
        <begin position="212"/>
        <end position="238"/>
    </location>
</feature>
<feature type="region of interest" description="Disordered" evidence="13">
    <location>
        <begin position="472"/>
        <end position="505"/>
    </location>
</feature>
<dbReference type="RefSeq" id="XP_031758724.1">
    <property type="nucleotide sequence ID" value="XM_031902864.1"/>
</dbReference>
<reference evidence="17" key="3">
    <citation type="submission" date="2025-04" db="UniProtKB">
        <authorList>
            <consortium name="RefSeq"/>
        </authorList>
    </citation>
    <scope>IDENTIFICATION</scope>
    <source>
        <strain evidence="17">Nigerian</strain>
        <tissue evidence="17">Liver and blood</tissue>
    </source>
</reference>
<keyword evidence="5 11" id="KW-0863">Zinc-finger</keyword>
<name>A0A6I8RJ62_XENTR</name>
<keyword evidence="10" id="KW-0539">Nucleus</keyword>
<evidence type="ECO:0000256" key="13">
    <source>
        <dbReference type="SAM" id="MobiDB-lite"/>
    </source>
</evidence>
<feature type="compositionally biased region" description="Basic and acidic residues" evidence="13">
    <location>
        <begin position="487"/>
        <end position="497"/>
    </location>
</feature>
<comment type="similarity">
    <text evidence="2">Belongs to the MYT1 family.</text>
</comment>
<keyword evidence="6" id="KW-0862">Zinc</keyword>
<dbReference type="Bgee" id="ENSXETG00000027983">
    <property type="expression patterns" value="Expressed in brain and 1 other cell type or tissue"/>
</dbReference>
<evidence type="ECO:0000313" key="16">
    <source>
        <dbReference type="Proteomes" id="UP000008143"/>
    </source>
</evidence>